<keyword evidence="1" id="KW-1133">Transmembrane helix</keyword>
<comment type="caution">
    <text evidence="2">The sequence shown here is derived from an EMBL/GenBank/DDBJ whole genome shotgun (WGS) entry which is preliminary data.</text>
</comment>
<proteinExistence type="predicted"/>
<gene>
    <name evidence="2" type="ORF">SMN809_LOCUS70795</name>
</gene>
<dbReference type="EMBL" id="CAJOBI010322227">
    <property type="protein sequence ID" value="CAF5186862.1"/>
    <property type="molecule type" value="Genomic_DNA"/>
</dbReference>
<organism evidence="2 3">
    <name type="scientific">Rotaria magnacalcarata</name>
    <dbReference type="NCBI Taxonomy" id="392030"/>
    <lineage>
        <taxon>Eukaryota</taxon>
        <taxon>Metazoa</taxon>
        <taxon>Spiralia</taxon>
        <taxon>Gnathifera</taxon>
        <taxon>Rotifera</taxon>
        <taxon>Eurotatoria</taxon>
        <taxon>Bdelloidea</taxon>
        <taxon>Philodinida</taxon>
        <taxon>Philodinidae</taxon>
        <taxon>Rotaria</taxon>
    </lineage>
</organism>
<name>A0A8S3HPQ5_9BILA</name>
<sequence>MSTDQDQMTTTTVRFYDSTFYTIALTSVAYLLFQIYSIRPHSHRLILFVSFLCTCLSCEAFFQIFQPNSLVNFSNLTITNFFSPTTIHFTLLFSISSFLWNATQCAALASILLPTNSLDKQQPPNFVLRRWLRHVCVDHVFALLLVRLGRLTDVATITALSNMASICVITSWCSQIAVFPCMLCFLYSLFIDSTTNSDKKNSSPLLTTNIDEFNSV</sequence>
<protein>
    <submittedName>
        <fullName evidence="2">Uncharacterized protein</fullName>
    </submittedName>
</protein>
<accession>A0A8S3HPQ5</accession>
<keyword evidence="1" id="KW-0812">Transmembrane</keyword>
<evidence type="ECO:0000256" key="1">
    <source>
        <dbReference type="SAM" id="Phobius"/>
    </source>
</evidence>
<reference evidence="2" key="1">
    <citation type="submission" date="2021-02" db="EMBL/GenBank/DDBJ databases">
        <authorList>
            <person name="Nowell W R."/>
        </authorList>
    </citation>
    <scope>NUCLEOTIDE SEQUENCE</scope>
</reference>
<evidence type="ECO:0000313" key="3">
    <source>
        <dbReference type="Proteomes" id="UP000676336"/>
    </source>
</evidence>
<evidence type="ECO:0000313" key="2">
    <source>
        <dbReference type="EMBL" id="CAF5186862.1"/>
    </source>
</evidence>
<feature type="transmembrane region" description="Helical" evidence="1">
    <location>
        <begin position="45"/>
        <end position="65"/>
    </location>
</feature>
<feature type="transmembrane region" description="Helical" evidence="1">
    <location>
        <begin position="20"/>
        <end position="38"/>
    </location>
</feature>
<keyword evidence="1" id="KW-0472">Membrane</keyword>
<dbReference type="AlphaFoldDB" id="A0A8S3HPQ5"/>
<dbReference type="Proteomes" id="UP000676336">
    <property type="component" value="Unassembled WGS sequence"/>
</dbReference>
<feature type="transmembrane region" description="Helical" evidence="1">
    <location>
        <begin position="169"/>
        <end position="190"/>
    </location>
</feature>
<feature type="transmembrane region" description="Helical" evidence="1">
    <location>
        <begin position="85"/>
        <end position="111"/>
    </location>
</feature>
<feature type="non-terminal residue" evidence="2">
    <location>
        <position position="216"/>
    </location>
</feature>